<evidence type="ECO:0000259" key="2">
    <source>
        <dbReference type="Pfam" id="PF23544"/>
    </source>
</evidence>
<evidence type="ECO:0008006" key="4">
    <source>
        <dbReference type="Google" id="ProtNLM"/>
    </source>
</evidence>
<name>A0A381TH70_9ZZZZ</name>
<reference evidence="3" key="1">
    <citation type="submission" date="2018-05" db="EMBL/GenBank/DDBJ databases">
        <authorList>
            <person name="Lanie J.A."/>
            <person name="Ng W.-L."/>
            <person name="Kazmierczak K.M."/>
            <person name="Andrzejewski T.M."/>
            <person name="Davidsen T.M."/>
            <person name="Wayne K.J."/>
            <person name="Tettelin H."/>
            <person name="Glass J.I."/>
            <person name="Rusch D."/>
            <person name="Podicherti R."/>
            <person name="Tsui H.-C.T."/>
            <person name="Winkler M.E."/>
        </authorList>
    </citation>
    <scope>NUCLEOTIDE SEQUENCE</scope>
</reference>
<dbReference type="AlphaFoldDB" id="A0A381TH70"/>
<protein>
    <recommendedName>
        <fullName evidence="4">Exopolyphosphatase</fullName>
    </recommendedName>
</protein>
<organism evidence="3">
    <name type="scientific">marine metagenome</name>
    <dbReference type="NCBI Taxonomy" id="408172"/>
    <lineage>
        <taxon>unclassified sequences</taxon>
        <taxon>metagenomes</taxon>
        <taxon>ecological metagenomes</taxon>
    </lineage>
</organism>
<gene>
    <name evidence="3" type="ORF">METZ01_LOCUS66127</name>
</gene>
<dbReference type="InterPro" id="IPR010839">
    <property type="entry name" value="AtuA_N"/>
</dbReference>
<sequence>MVEGGPVDALTGDWLAELTMLILARTRAKHPGGGYARSFVTQMEQVMGTCLDRGIKVVSNAGGLDPAGCAEAVAELGDKLGLSPTVAYVDGDNLLDRLDDLVAAGVDLAHMDTGAPLVDQDAFISANAYFGCWGVVEALERGADIVVTGRTTDAAVVCGPAAWHHGWARNDWDALAGAVVAGHVIECGTQATGGNYSFFTEVPGMARTGFPWAEIAADGSSVIGKHDDTGGEVSVGTVTSQLLYEIGSPAYLGPDVTARFDTIGLDQVGPDRVSISGTRGEPPPSTLKVSMNRLGGFRNDLSVALTGLDVEAKAELVEEAFWLACPHAPEDFAEVTTRVVRTDKADPATNEEAVALWRISLKDPDERKVGRVVFNAVNELGLATIPGMFGIGGGGGARPFGVHWPALVPAELVPQHVVVLGGDRTVVDSVAPPGEVTVTPVEAPESEVPAGETMAAPLGAVVGSRSGDKTGNANLGVFARSPGAWAWLDGFLTTERLQELLPETADLTVDRYRLANIWSLNFVIRGLLGEGVAASTRQDGQAKSLGEWLRARVVDVPVELVDRQ</sequence>
<dbReference type="EMBL" id="UINC01004296">
    <property type="protein sequence ID" value="SVA13273.1"/>
    <property type="molecule type" value="Genomic_DNA"/>
</dbReference>
<dbReference type="PANTHER" id="PTHR47585:SF1">
    <property type="entry name" value="DUF1446 DOMAIN-CONTAINING PROTEIN"/>
    <property type="match status" value="1"/>
</dbReference>
<feature type="domain" description="AtuA-like ferredoxin-fold" evidence="2">
    <location>
        <begin position="457"/>
        <end position="551"/>
    </location>
</feature>
<evidence type="ECO:0000259" key="1">
    <source>
        <dbReference type="Pfam" id="PF07287"/>
    </source>
</evidence>
<proteinExistence type="predicted"/>
<dbReference type="InterPro" id="IPR056362">
    <property type="entry name" value="AtuA-like_ferredoxin_dom"/>
</dbReference>
<dbReference type="Pfam" id="PF23544">
    <property type="entry name" value="AtuA_ferredoxin"/>
    <property type="match status" value="1"/>
</dbReference>
<accession>A0A381TH70</accession>
<dbReference type="Pfam" id="PF07287">
    <property type="entry name" value="AtuA"/>
    <property type="match status" value="1"/>
</dbReference>
<dbReference type="PANTHER" id="PTHR47585">
    <property type="match status" value="1"/>
</dbReference>
<evidence type="ECO:0000313" key="3">
    <source>
        <dbReference type="EMBL" id="SVA13273.1"/>
    </source>
</evidence>
<feature type="domain" description="Acyclic terpene utilisation N-terminal" evidence="1">
    <location>
        <begin position="1"/>
        <end position="418"/>
    </location>
</feature>